<dbReference type="EMBL" id="CP071518">
    <property type="protein sequence ID" value="QSX78960.1"/>
    <property type="molecule type" value="Genomic_DNA"/>
</dbReference>
<evidence type="ECO:0000313" key="1">
    <source>
        <dbReference type="EMBL" id="QSX78960.1"/>
    </source>
</evidence>
<proteinExistence type="predicted"/>
<dbReference type="Gene3D" id="1.25.40.10">
    <property type="entry name" value="Tetratricopeptide repeat domain"/>
    <property type="match status" value="1"/>
</dbReference>
<dbReference type="InterPro" id="IPR011990">
    <property type="entry name" value="TPR-like_helical_dom_sf"/>
</dbReference>
<sequence length="178" mass="20450">MTTAADVVDFWRQAGPERWFGGGDRFDLECRDGFLEAHLRAARREFEDWLGNAEGALALVLLLDQIPRNVFRRSGHAYATDPLARHYAQRALQLGLDTQVDLTLRSFFYLPFQHSEAMADQERALELFGRLPAGADRWARHHHDIIRRFGRFPHRNAALGRESTREEREFLAQGGFSG</sequence>
<accession>A0A974Y212</accession>
<evidence type="ECO:0000313" key="2">
    <source>
        <dbReference type="Proteomes" id="UP000639274"/>
    </source>
</evidence>
<gene>
    <name evidence="1" type="ORF">I8J32_003270</name>
</gene>
<keyword evidence="2" id="KW-1185">Reference proteome</keyword>
<dbReference type="Proteomes" id="UP000639274">
    <property type="component" value="Chromosome"/>
</dbReference>
<protein>
    <submittedName>
        <fullName evidence="1">DUF924 domain-containing protein</fullName>
    </submittedName>
</protein>
<dbReference type="AlphaFoldDB" id="A0A974Y212"/>
<reference evidence="1 2" key="1">
    <citation type="submission" date="2021-03" db="EMBL/GenBank/DDBJ databases">
        <title>Lysobacter sp. nov. isolated from soil of gangwondo yeongwol, south Korea.</title>
        <authorList>
            <person name="Kim K.R."/>
            <person name="Kim K.H."/>
            <person name="Jeon C.O."/>
        </authorList>
    </citation>
    <scope>NUCLEOTIDE SEQUENCE [LARGE SCALE GENOMIC DNA]</scope>
    <source>
        <strain evidence="1 2">R19</strain>
    </source>
</reference>
<dbReference type="Pfam" id="PF06041">
    <property type="entry name" value="DUF924"/>
    <property type="match status" value="1"/>
</dbReference>
<dbReference type="RefSeq" id="WP_200615205.1">
    <property type="nucleotide sequence ID" value="NZ_CP071518.1"/>
</dbReference>
<dbReference type="Gene3D" id="1.20.58.320">
    <property type="entry name" value="TPR-like"/>
    <property type="match status" value="1"/>
</dbReference>
<organism evidence="1 2">
    <name type="scientific">Agrilutibacter solisilvae</name>
    <dbReference type="NCBI Taxonomy" id="2763317"/>
    <lineage>
        <taxon>Bacteria</taxon>
        <taxon>Pseudomonadati</taxon>
        <taxon>Pseudomonadota</taxon>
        <taxon>Gammaproteobacteria</taxon>
        <taxon>Lysobacterales</taxon>
        <taxon>Lysobacteraceae</taxon>
        <taxon>Agrilutibacter</taxon>
    </lineage>
</organism>
<name>A0A974Y212_9GAMM</name>
<dbReference type="SUPFAM" id="SSF48452">
    <property type="entry name" value="TPR-like"/>
    <property type="match status" value="1"/>
</dbReference>
<dbReference type="InterPro" id="IPR010323">
    <property type="entry name" value="DUF924"/>
</dbReference>
<dbReference type="KEGG" id="lsf:I8J32_003270"/>